<evidence type="ECO:0000256" key="1">
    <source>
        <dbReference type="ARBA" id="ARBA00022475"/>
    </source>
</evidence>
<keyword evidence="6 10" id="KW-0573">Peptidoglycan synthesis</keyword>
<keyword evidence="1 10" id="KW-1003">Cell membrane</keyword>
<keyword evidence="7 10" id="KW-0472">Membrane</keyword>
<dbReference type="Pfam" id="PF03033">
    <property type="entry name" value="Glyco_transf_28"/>
    <property type="match status" value="1"/>
</dbReference>
<evidence type="ECO:0000256" key="6">
    <source>
        <dbReference type="ARBA" id="ARBA00022984"/>
    </source>
</evidence>
<dbReference type="Pfam" id="PF04101">
    <property type="entry name" value="Glyco_tran_28_C"/>
    <property type="match status" value="1"/>
</dbReference>
<dbReference type="InterPro" id="IPR004276">
    <property type="entry name" value="GlycoTrans_28_N"/>
</dbReference>
<keyword evidence="2 10" id="KW-0132">Cell division</keyword>
<accession>A0A840BZE1</accession>
<feature type="binding site" evidence="10">
    <location>
        <position position="168"/>
    </location>
    <ligand>
        <name>UDP-N-acetyl-alpha-D-glucosamine</name>
        <dbReference type="ChEBI" id="CHEBI:57705"/>
    </ligand>
</feature>
<dbReference type="EC" id="2.4.1.227" evidence="10"/>
<evidence type="ECO:0000256" key="5">
    <source>
        <dbReference type="ARBA" id="ARBA00022960"/>
    </source>
</evidence>
<dbReference type="GO" id="GO:0050511">
    <property type="term" value="F:undecaprenyldiphospho-muramoylpentapeptide beta-N-acetylglucosaminyltransferase activity"/>
    <property type="evidence" value="ECO:0007669"/>
    <property type="project" value="UniProtKB-UniRule"/>
</dbReference>
<keyword evidence="8 10" id="KW-0131">Cell cycle</keyword>
<dbReference type="Gene3D" id="3.40.50.2000">
    <property type="entry name" value="Glycogen Phosphorylase B"/>
    <property type="match status" value="2"/>
</dbReference>
<keyword evidence="3 10" id="KW-0328">Glycosyltransferase</keyword>
<dbReference type="GO" id="GO:0005975">
    <property type="term" value="P:carbohydrate metabolic process"/>
    <property type="evidence" value="ECO:0007669"/>
    <property type="project" value="InterPro"/>
</dbReference>
<comment type="similarity">
    <text evidence="10">Belongs to the glycosyltransferase 28 family. MurG subfamily.</text>
</comment>
<comment type="pathway">
    <text evidence="10">Cell wall biogenesis; peptidoglycan biosynthesis.</text>
</comment>
<evidence type="ECO:0000259" key="12">
    <source>
        <dbReference type="Pfam" id="PF04101"/>
    </source>
</evidence>
<evidence type="ECO:0000256" key="4">
    <source>
        <dbReference type="ARBA" id="ARBA00022679"/>
    </source>
</evidence>
<comment type="subcellular location">
    <subcellularLocation>
        <location evidence="10">Cell membrane</location>
        <topology evidence="10">Peripheral membrane protein</topology>
        <orientation evidence="10">Cytoplasmic side</orientation>
    </subcellularLocation>
</comment>
<dbReference type="GO" id="GO:0005886">
    <property type="term" value="C:plasma membrane"/>
    <property type="evidence" value="ECO:0007669"/>
    <property type="project" value="UniProtKB-SubCell"/>
</dbReference>
<comment type="caution">
    <text evidence="10">Lacks conserved residue(s) required for the propagation of feature annotation.</text>
</comment>
<sequence>MSKERFVLLAAGGTGGHLFPAEALAAALGRRGVAVALATDERAAAYAHHFPASERFVIPSATPSRRSPFAAVQSFVTLARGVWRARRLMRERRPAVVVGFGGYPTVPPVLAATMAMVPSVIHEQNAVVGRANRFLMGRVTAIATGFAAVKGLSEAARAKTTHTGNPVRPSVIEAAAVPFRPLAAGERLSLLVFGGSQGARVMSDVVPVAVEQLGEAARARLHIVQQARPEDLERVRGIYARLGVSCEIEPFFNDLPRRMAAAHLVVSRAGASTVAELSVIGRPSILVPLPGALDQDQAANAASLGAIGAASVIAQGEFTPARLAAEIEARLDAPEALTQAAEAAKSAGIVDAAERLAALVIRIGKLAQEEASQTETTT</sequence>
<feature type="binding site" evidence="10">
    <location>
        <position position="196"/>
    </location>
    <ligand>
        <name>UDP-N-acetyl-alpha-D-glucosamine</name>
        <dbReference type="ChEBI" id="CHEBI:57705"/>
    </ligand>
</feature>
<gene>
    <name evidence="10" type="primary">murG</name>
    <name evidence="13" type="ORF">GGR16_002967</name>
</gene>
<keyword evidence="9 10" id="KW-0961">Cell wall biogenesis/degradation</keyword>
<feature type="domain" description="Glycosyltransferase family 28 N-terminal" evidence="11">
    <location>
        <begin position="7"/>
        <end position="143"/>
    </location>
</feature>
<dbReference type="NCBIfam" id="TIGR01133">
    <property type="entry name" value="murG"/>
    <property type="match status" value="1"/>
</dbReference>
<dbReference type="EMBL" id="JACIEN010000003">
    <property type="protein sequence ID" value="MBB4017933.1"/>
    <property type="molecule type" value="Genomic_DNA"/>
</dbReference>
<evidence type="ECO:0000256" key="9">
    <source>
        <dbReference type="ARBA" id="ARBA00023316"/>
    </source>
</evidence>
<dbReference type="InterPro" id="IPR006009">
    <property type="entry name" value="GlcNAc_MurG"/>
</dbReference>
<evidence type="ECO:0000256" key="3">
    <source>
        <dbReference type="ARBA" id="ARBA00022676"/>
    </source>
</evidence>
<dbReference type="SUPFAM" id="SSF53756">
    <property type="entry name" value="UDP-Glycosyltransferase/glycogen phosphorylase"/>
    <property type="match status" value="1"/>
</dbReference>
<evidence type="ECO:0000256" key="2">
    <source>
        <dbReference type="ARBA" id="ARBA00022618"/>
    </source>
</evidence>
<keyword evidence="4 10" id="KW-0808">Transferase</keyword>
<dbReference type="GO" id="GO:0009252">
    <property type="term" value="P:peptidoglycan biosynthetic process"/>
    <property type="evidence" value="ECO:0007669"/>
    <property type="project" value="UniProtKB-UniRule"/>
</dbReference>
<dbReference type="RefSeq" id="WP_019403406.1">
    <property type="nucleotide sequence ID" value="NZ_JACIEN010000003.1"/>
</dbReference>
<comment type="caution">
    <text evidence="13">The sequence shown here is derived from an EMBL/GenBank/DDBJ whole genome shotgun (WGS) entry which is preliminary data.</text>
</comment>
<dbReference type="GO" id="GO:0071555">
    <property type="term" value="P:cell wall organization"/>
    <property type="evidence" value="ECO:0007669"/>
    <property type="project" value="UniProtKB-KW"/>
</dbReference>
<proteinExistence type="inferred from homology"/>
<feature type="binding site" evidence="10">
    <location>
        <position position="297"/>
    </location>
    <ligand>
        <name>UDP-N-acetyl-alpha-D-glucosamine</name>
        <dbReference type="ChEBI" id="CHEBI:57705"/>
    </ligand>
</feature>
<dbReference type="PANTHER" id="PTHR21015">
    <property type="entry name" value="UDP-N-ACETYLGLUCOSAMINE--N-ACETYLMURAMYL-(PENTAPEPTIDE) PYROPHOSPHORYL-UNDECAPRENOL N-ACETYLGLUCOSAMINE TRANSFERASE 1"/>
    <property type="match status" value="1"/>
</dbReference>
<keyword evidence="14" id="KW-1185">Reference proteome</keyword>
<dbReference type="HAMAP" id="MF_00033">
    <property type="entry name" value="MurG"/>
    <property type="match status" value="1"/>
</dbReference>
<protein>
    <recommendedName>
        <fullName evidence="10">UDP-N-acetylglucosamine--N-acetylmuramyl-(pentapeptide) pyrophosphoryl-undecaprenol N-acetylglucosamine transferase</fullName>
        <ecNumber evidence="10">2.4.1.227</ecNumber>
    </recommendedName>
    <alternativeName>
        <fullName evidence="10">Undecaprenyl-PP-MurNAc-pentapeptide-UDPGlcNAc GlcNAc transferase</fullName>
    </alternativeName>
</protein>
<evidence type="ECO:0000313" key="14">
    <source>
        <dbReference type="Proteomes" id="UP000577362"/>
    </source>
</evidence>
<evidence type="ECO:0000256" key="8">
    <source>
        <dbReference type="ARBA" id="ARBA00023306"/>
    </source>
</evidence>
<name>A0A840BZE1_9HYPH</name>
<feature type="binding site" evidence="10">
    <location>
        <begin position="14"/>
        <end position="16"/>
    </location>
    <ligand>
        <name>UDP-N-acetyl-alpha-D-glucosamine</name>
        <dbReference type="ChEBI" id="CHEBI:57705"/>
    </ligand>
</feature>
<comment type="catalytic activity">
    <reaction evidence="10">
        <text>di-trans,octa-cis-undecaprenyl diphospho-N-acetyl-alpha-D-muramoyl-L-alanyl-D-glutamyl-meso-2,6-diaminopimeloyl-D-alanyl-D-alanine + UDP-N-acetyl-alpha-D-glucosamine = di-trans,octa-cis-undecaprenyl diphospho-[N-acetyl-alpha-D-glucosaminyl-(1-&gt;4)]-N-acetyl-alpha-D-muramoyl-L-alanyl-D-glutamyl-meso-2,6-diaminopimeloyl-D-alanyl-D-alanine + UDP + H(+)</text>
        <dbReference type="Rhea" id="RHEA:31227"/>
        <dbReference type="ChEBI" id="CHEBI:15378"/>
        <dbReference type="ChEBI" id="CHEBI:57705"/>
        <dbReference type="ChEBI" id="CHEBI:58223"/>
        <dbReference type="ChEBI" id="CHEBI:61387"/>
        <dbReference type="ChEBI" id="CHEBI:61388"/>
        <dbReference type="EC" id="2.4.1.227"/>
    </reaction>
</comment>
<reference evidence="13 14" key="1">
    <citation type="submission" date="2020-08" db="EMBL/GenBank/DDBJ databases">
        <title>Genomic Encyclopedia of Type Strains, Phase IV (KMG-IV): sequencing the most valuable type-strain genomes for metagenomic binning, comparative biology and taxonomic classification.</title>
        <authorList>
            <person name="Goeker M."/>
        </authorList>
    </citation>
    <scope>NUCLEOTIDE SEQUENCE [LARGE SCALE GENOMIC DNA]</scope>
    <source>
        <strain evidence="13 14">DSM 103737</strain>
    </source>
</reference>
<organism evidence="13 14">
    <name type="scientific">Chelatococcus caeni</name>
    <dbReference type="NCBI Taxonomy" id="1348468"/>
    <lineage>
        <taxon>Bacteria</taxon>
        <taxon>Pseudomonadati</taxon>
        <taxon>Pseudomonadota</taxon>
        <taxon>Alphaproteobacteria</taxon>
        <taxon>Hyphomicrobiales</taxon>
        <taxon>Chelatococcaceae</taxon>
        <taxon>Chelatococcus</taxon>
    </lineage>
</organism>
<evidence type="ECO:0000313" key="13">
    <source>
        <dbReference type="EMBL" id="MBB4017933.1"/>
    </source>
</evidence>
<feature type="domain" description="Glycosyl transferase family 28 C-terminal" evidence="12">
    <location>
        <begin position="190"/>
        <end position="356"/>
    </location>
</feature>
<dbReference type="InterPro" id="IPR007235">
    <property type="entry name" value="Glyco_trans_28_C"/>
</dbReference>
<dbReference type="GO" id="GO:0051301">
    <property type="term" value="P:cell division"/>
    <property type="evidence" value="ECO:0007669"/>
    <property type="project" value="UniProtKB-KW"/>
</dbReference>
<evidence type="ECO:0000256" key="10">
    <source>
        <dbReference type="HAMAP-Rule" id="MF_00033"/>
    </source>
</evidence>
<comment type="function">
    <text evidence="10">Cell wall formation. Catalyzes the transfer of a GlcNAc subunit on undecaprenyl-pyrophosphoryl-MurNAc-pentapeptide (lipid intermediate I) to form undecaprenyl-pyrophosphoryl-MurNAc-(pentapeptide)GlcNAc (lipid intermediate II).</text>
</comment>
<evidence type="ECO:0000259" key="11">
    <source>
        <dbReference type="Pfam" id="PF03033"/>
    </source>
</evidence>
<evidence type="ECO:0000256" key="7">
    <source>
        <dbReference type="ARBA" id="ARBA00023136"/>
    </source>
</evidence>
<dbReference type="Proteomes" id="UP000577362">
    <property type="component" value="Unassembled WGS sequence"/>
</dbReference>
<dbReference type="AlphaFoldDB" id="A0A840BZE1"/>
<dbReference type="UniPathway" id="UPA00219"/>
<dbReference type="PANTHER" id="PTHR21015:SF22">
    <property type="entry name" value="GLYCOSYLTRANSFERASE"/>
    <property type="match status" value="1"/>
</dbReference>
<feature type="binding site" evidence="10">
    <location>
        <position position="125"/>
    </location>
    <ligand>
        <name>UDP-N-acetyl-alpha-D-glucosamine</name>
        <dbReference type="ChEBI" id="CHEBI:57705"/>
    </ligand>
</feature>
<keyword evidence="5 10" id="KW-0133">Cell shape</keyword>
<dbReference type="GO" id="GO:0008360">
    <property type="term" value="P:regulation of cell shape"/>
    <property type="evidence" value="ECO:0007669"/>
    <property type="project" value="UniProtKB-KW"/>
</dbReference>
<dbReference type="CDD" id="cd03785">
    <property type="entry name" value="GT28_MurG"/>
    <property type="match status" value="1"/>
</dbReference>